<name>A0A379FNE1_PRORE</name>
<protein>
    <submittedName>
        <fullName evidence="1">Uncharacterized protein</fullName>
    </submittedName>
</protein>
<proteinExistence type="predicted"/>
<gene>
    <name evidence="1" type="ORF">NCTC11801_01260</name>
</gene>
<organism evidence="1 2">
    <name type="scientific">Providencia rettgeri</name>
    <dbReference type="NCBI Taxonomy" id="587"/>
    <lineage>
        <taxon>Bacteria</taxon>
        <taxon>Pseudomonadati</taxon>
        <taxon>Pseudomonadota</taxon>
        <taxon>Gammaproteobacteria</taxon>
        <taxon>Enterobacterales</taxon>
        <taxon>Morganellaceae</taxon>
        <taxon>Providencia</taxon>
    </lineage>
</organism>
<dbReference type="EMBL" id="UGTZ01000001">
    <property type="protein sequence ID" value="SUC30334.1"/>
    <property type="molecule type" value="Genomic_DNA"/>
</dbReference>
<dbReference type="Proteomes" id="UP000254208">
    <property type="component" value="Unassembled WGS sequence"/>
</dbReference>
<evidence type="ECO:0000313" key="1">
    <source>
        <dbReference type="EMBL" id="SUC30334.1"/>
    </source>
</evidence>
<dbReference type="AlphaFoldDB" id="A0A379FNE1"/>
<sequence length="39" mass="4654">MVLQIILHEMTNIKYIELMRGETIKIGLKLERLYAPYCD</sequence>
<reference evidence="1 2" key="1">
    <citation type="submission" date="2018-06" db="EMBL/GenBank/DDBJ databases">
        <authorList>
            <consortium name="Pathogen Informatics"/>
            <person name="Doyle S."/>
        </authorList>
    </citation>
    <scope>NUCLEOTIDE SEQUENCE [LARGE SCALE GENOMIC DNA]</scope>
    <source>
        <strain evidence="1 2">NCTC11801</strain>
    </source>
</reference>
<evidence type="ECO:0000313" key="2">
    <source>
        <dbReference type="Proteomes" id="UP000254208"/>
    </source>
</evidence>
<accession>A0A379FNE1</accession>